<proteinExistence type="predicted"/>
<evidence type="ECO:0008006" key="4">
    <source>
        <dbReference type="Google" id="ProtNLM"/>
    </source>
</evidence>
<feature type="non-terminal residue" evidence="2">
    <location>
        <position position="212"/>
    </location>
</feature>
<protein>
    <recommendedName>
        <fullName evidence="4">Activin types I and II receptor domain-containing protein</fullName>
    </recommendedName>
</protein>
<sequence length="212" mass="22636">LLLLLVLSTSTITCLDNGPRCYKGHELNALLSKPCEALKDVDKVLCETGTCHDLGRSLPKDAVFCCCSEKHPCLSMKSFFVIFALFSTATALHCFVGTLLTGSFNKLPSKDCGDIEACINGTVENDDGGVFMAGCDHLVLQKYGVDKQYNVTCPKGEPMNSCHSVDLPAAPAADGTNITSRATVCCCDDEWCNKGAYGLHSLAVTVITLITV</sequence>
<dbReference type="Proteomes" id="UP001432322">
    <property type="component" value="Unassembled WGS sequence"/>
</dbReference>
<organism evidence="2 3">
    <name type="scientific">Pristionchus fissidentatus</name>
    <dbReference type="NCBI Taxonomy" id="1538716"/>
    <lineage>
        <taxon>Eukaryota</taxon>
        <taxon>Metazoa</taxon>
        <taxon>Ecdysozoa</taxon>
        <taxon>Nematoda</taxon>
        <taxon>Chromadorea</taxon>
        <taxon>Rhabditida</taxon>
        <taxon>Rhabditina</taxon>
        <taxon>Diplogasteromorpha</taxon>
        <taxon>Diplogasteroidea</taxon>
        <taxon>Neodiplogasteridae</taxon>
        <taxon>Pristionchus</taxon>
    </lineage>
</organism>
<keyword evidence="3" id="KW-1185">Reference proteome</keyword>
<accession>A0AAV5W3D8</accession>
<comment type="caution">
    <text evidence="2">The sequence shown here is derived from an EMBL/GenBank/DDBJ whole genome shotgun (WGS) entry which is preliminary data.</text>
</comment>
<dbReference type="EMBL" id="BTSY01000004">
    <property type="protein sequence ID" value="GMT25251.1"/>
    <property type="molecule type" value="Genomic_DNA"/>
</dbReference>
<name>A0AAV5W3D8_9BILA</name>
<evidence type="ECO:0000313" key="3">
    <source>
        <dbReference type="Proteomes" id="UP001432322"/>
    </source>
</evidence>
<keyword evidence="1" id="KW-0812">Transmembrane</keyword>
<dbReference type="AlphaFoldDB" id="A0AAV5W3D8"/>
<evidence type="ECO:0000256" key="1">
    <source>
        <dbReference type="SAM" id="Phobius"/>
    </source>
</evidence>
<feature type="non-terminal residue" evidence="2">
    <location>
        <position position="1"/>
    </location>
</feature>
<keyword evidence="1" id="KW-0472">Membrane</keyword>
<feature type="transmembrane region" description="Helical" evidence="1">
    <location>
        <begin position="79"/>
        <end position="100"/>
    </location>
</feature>
<gene>
    <name evidence="2" type="ORF">PFISCL1PPCAC_16548</name>
</gene>
<evidence type="ECO:0000313" key="2">
    <source>
        <dbReference type="EMBL" id="GMT25251.1"/>
    </source>
</evidence>
<reference evidence="2" key="1">
    <citation type="submission" date="2023-10" db="EMBL/GenBank/DDBJ databases">
        <title>Genome assembly of Pristionchus species.</title>
        <authorList>
            <person name="Yoshida K."/>
            <person name="Sommer R.J."/>
        </authorList>
    </citation>
    <scope>NUCLEOTIDE SEQUENCE</scope>
    <source>
        <strain evidence="2">RS5133</strain>
    </source>
</reference>
<keyword evidence="1" id="KW-1133">Transmembrane helix</keyword>